<keyword evidence="3" id="KW-1185">Reference proteome</keyword>
<evidence type="ECO:0000313" key="2">
    <source>
        <dbReference type="EMBL" id="MEW9624157.1"/>
    </source>
</evidence>
<dbReference type="EMBL" id="JBFOHL010000006">
    <property type="protein sequence ID" value="MEW9624157.1"/>
    <property type="molecule type" value="Genomic_DNA"/>
</dbReference>
<dbReference type="Proteomes" id="UP001556170">
    <property type="component" value="Unassembled WGS sequence"/>
</dbReference>
<dbReference type="RefSeq" id="WP_367844464.1">
    <property type="nucleotide sequence ID" value="NZ_JBFOHL010000006.1"/>
</dbReference>
<reference evidence="2 3" key="1">
    <citation type="submission" date="2024-06" db="EMBL/GenBank/DDBJ databases">
        <authorList>
            <person name="Woo H."/>
        </authorList>
    </citation>
    <scope>NUCLEOTIDE SEQUENCE [LARGE SCALE GENOMIC DNA]</scope>
    <source>
        <strain evidence="2 3">S2-g</strain>
    </source>
</reference>
<evidence type="ECO:0000256" key="1">
    <source>
        <dbReference type="SAM" id="MobiDB-lite"/>
    </source>
</evidence>
<evidence type="ECO:0000313" key="3">
    <source>
        <dbReference type="Proteomes" id="UP001556170"/>
    </source>
</evidence>
<accession>A0ABV3QNJ9</accession>
<feature type="region of interest" description="Disordered" evidence="1">
    <location>
        <begin position="40"/>
        <end position="101"/>
    </location>
</feature>
<feature type="compositionally biased region" description="Polar residues" evidence="1">
    <location>
        <begin position="57"/>
        <end position="66"/>
    </location>
</feature>
<proteinExistence type="predicted"/>
<comment type="caution">
    <text evidence="2">The sequence shown here is derived from an EMBL/GenBank/DDBJ whole genome shotgun (WGS) entry which is preliminary data.</text>
</comment>
<feature type="compositionally biased region" description="Basic and acidic residues" evidence="1">
    <location>
        <begin position="79"/>
        <end position="101"/>
    </location>
</feature>
<protein>
    <submittedName>
        <fullName evidence="2">Uncharacterized protein</fullName>
    </submittedName>
</protein>
<name>A0ABV3QNJ9_9GAMM</name>
<gene>
    <name evidence="2" type="ORF">ABQJ56_07940</name>
</gene>
<sequence>MADTIELLEAIGSDASLRYAQADQLEAALEQAQASAELTAAAARGDGTPLRKELKFQQATQVQQTHAPGHEGDDEDECDPPKPERRPPDRSPSHPPAKKPD</sequence>
<organism evidence="2 3">
    <name type="scientific">Rhodanobacter geophilus</name>
    <dbReference type="NCBI Taxonomy" id="3162488"/>
    <lineage>
        <taxon>Bacteria</taxon>
        <taxon>Pseudomonadati</taxon>
        <taxon>Pseudomonadota</taxon>
        <taxon>Gammaproteobacteria</taxon>
        <taxon>Lysobacterales</taxon>
        <taxon>Rhodanobacteraceae</taxon>
        <taxon>Rhodanobacter</taxon>
    </lineage>
</organism>